<feature type="domain" description="Apple" evidence="23">
    <location>
        <begin position="287"/>
        <end position="373"/>
    </location>
</feature>
<feature type="binding site" evidence="19">
    <location>
        <position position="499"/>
    </location>
    <ligand>
        <name>ATP</name>
        <dbReference type="ChEBI" id="CHEBI:30616"/>
    </ligand>
</feature>
<dbReference type="PROSITE" id="PS00108">
    <property type="entry name" value="PROTEIN_KINASE_ST"/>
    <property type="match status" value="1"/>
</dbReference>
<dbReference type="GO" id="GO:0004674">
    <property type="term" value="F:protein serine/threonine kinase activity"/>
    <property type="evidence" value="ECO:0007669"/>
    <property type="project" value="UniProtKB-KW"/>
</dbReference>
<dbReference type="CDD" id="cd14066">
    <property type="entry name" value="STKc_IRAK"/>
    <property type="match status" value="1"/>
</dbReference>
<evidence type="ECO:0000256" key="10">
    <source>
        <dbReference type="ARBA" id="ARBA00022840"/>
    </source>
</evidence>
<evidence type="ECO:0000313" key="24">
    <source>
        <dbReference type="EMBL" id="KAK7348938.1"/>
    </source>
</evidence>
<dbReference type="PANTHER" id="PTHR47974">
    <property type="entry name" value="OS07G0415500 PROTEIN"/>
    <property type="match status" value="1"/>
</dbReference>
<keyword evidence="9" id="KW-0418">Kinase</keyword>
<evidence type="ECO:0000256" key="16">
    <source>
        <dbReference type="ARBA" id="ARBA00047899"/>
    </source>
</evidence>
<dbReference type="InterPro" id="IPR000719">
    <property type="entry name" value="Prot_kinase_dom"/>
</dbReference>
<dbReference type="PANTHER" id="PTHR47974:SF6">
    <property type="entry name" value="NON-SPECIFIC SERINE_THREONINE PROTEIN KINASE"/>
    <property type="match status" value="1"/>
</dbReference>
<keyword evidence="3" id="KW-0723">Serine/threonine-protein kinase</keyword>
<dbReference type="PROSITE" id="PS50102">
    <property type="entry name" value="RRM"/>
    <property type="match status" value="1"/>
</dbReference>
<protein>
    <recommendedName>
        <fullName evidence="2">non-specific serine/threonine protein kinase</fullName>
        <ecNumber evidence="2">2.7.11.1</ecNumber>
    </recommendedName>
</protein>
<evidence type="ECO:0000256" key="12">
    <source>
        <dbReference type="ARBA" id="ARBA00023136"/>
    </source>
</evidence>
<evidence type="ECO:0000259" key="22">
    <source>
        <dbReference type="PROSITE" id="PS50102"/>
    </source>
</evidence>
<keyword evidence="4" id="KW-0245">EGF-like domain</keyword>
<dbReference type="FunFam" id="1.10.510.10:FF:000621">
    <property type="entry name" value="Serine/threonine-protein kinase"/>
    <property type="match status" value="1"/>
</dbReference>
<evidence type="ECO:0000256" key="1">
    <source>
        <dbReference type="ARBA" id="ARBA00004479"/>
    </source>
</evidence>
<comment type="catalytic activity">
    <reaction evidence="16">
        <text>L-threonyl-[protein] + ATP = O-phospho-L-threonyl-[protein] + ADP + H(+)</text>
        <dbReference type="Rhea" id="RHEA:46608"/>
        <dbReference type="Rhea" id="RHEA-COMP:11060"/>
        <dbReference type="Rhea" id="RHEA-COMP:11605"/>
        <dbReference type="ChEBI" id="CHEBI:15378"/>
        <dbReference type="ChEBI" id="CHEBI:30013"/>
        <dbReference type="ChEBI" id="CHEBI:30616"/>
        <dbReference type="ChEBI" id="CHEBI:61977"/>
        <dbReference type="ChEBI" id="CHEBI:456216"/>
        <dbReference type="EC" id="2.7.11.1"/>
    </reaction>
</comment>
<dbReference type="EMBL" id="JAYMYR010000008">
    <property type="protein sequence ID" value="KAK7348938.1"/>
    <property type="molecule type" value="Genomic_DNA"/>
</dbReference>
<dbReference type="GO" id="GO:0005524">
    <property type="term" value="F:ATP binding"/>
    <property type="evidence" value="ECO:0007669"/>
    <property type="project" value="UniProtKB-UniRule"/>
</dbReference>
<keyword evidence="11" id="KW-1133">Transmembrane helix</keyword>
<evidence type="ECO:0000256" key="5">
    <source>
        <dbReference type="ARBA" id="ARBA00022679"/>
    </source>
</evidence>
<keyword evidence="18" id="KW-0694">RNA-binding</keyword>
<feature type="domain" description="RRM" evidence="22">
    <location>
        <begin position="837"/>
        <end position="911"/>
    </location>
</feature>
<dbReference type="InterPro" id="IPR017441">
    <property type="entry name" value="Protein_kinase_ATP_BS"/>
</dbReference>
<organism evidence="24 25">
    <name type="scientific">Phaseolus coccineus</name>
    <name type="common">Scarlet runner bean</name>
    <name type="synonym">Phaseolus multiflorus</name>
    <dbReference type="NCBI Taxonomy" id="3886"/>
    <lineage>
        <taxon>Eukaryota</taxon>
        <taxon>Viridiplantae</taxon>
        <taxon>Streptophyta</taxon>
        <taxon>Embryophyta</taxon>
        <taxon>Tracheophyta</taxon>
        <taxon>Spermatophyta</taxon>
        <taxon>Magnoliopsida</taxon>
        <taxon>eudicotyledons</taxon>
        <taxon>Gunneridae</taxon>
        <taxon>Pentapetalae</taxon>
        <taxon>rosids</taxon>
        <taxon>fabids</taxon>
        <taxon>Fabales</taxon>
        <taxon>Fabaceae</taxon>
        <taxon>Papilionoideae</taxon>
        <taxon>50 kb inversion clade</taxon>
        <taxon>NPAAA clade</taxon>
        <taxon>indigoferoid/millettioid clade</taxon>
        <taxon>Phaseoleae</taxon>
        <taxon>Phaseolus</taxon>
    </lineage>
</organism>
<dbReference type="InterPro" id="IPR008271">
    <property type="entry name" value="Ser/Thr_kinase_AS"/>
</dbReference>
<dbReference type="GO" id="GO:0016020">
    <property type="term" value="C:membrane"/>
    <property type="evidence" value="ECO:0007669"/>
    <property type="project" value="UniProtKB-SubCell"/>
</dbReference>
<comment type="caution">
    <text evidence="24">The sequence shown here is derived from an EMBL/GenBank/DDBJ whole genome shotgun (WGS) entry which is preliminary data.</text>
</comment>
<dbReference type="GO" id="GO:0003723">
    <property type="term" value="F:RNA binding"/>
    <property type="evidence" value="ECO:0007669"/>
    <property type="project" value="UniProtKB-UniRule"/>
</dbReference>
<keyword evidence="5" id="KW-0808">Transferase</keyword>
<feature type="domain" description="Protein kinase" evidence="21">
    <location>
        <begin position="471"/>
        <end position="774"/>
    </location>
</feature>
<dbReference type="InterPro" id="IPR012677">
    <property type="entry name" value="Nucleotide-bd_a/b_plait_sf"/>
</dbReference>
<keyword evidence="12" id="KW-0472">Membrane</keyword>
<evidence type="ECO:0000256" key="15">
    <source>
        <dbReference type="ARBA" id="ARBA00023180"/>
    </source>
</evidence>
<dbReference type="FunFam" id="3.30.200.20:FF:000059">
    <property type="entry name" value="S-receptor-like serine/threonine-protein kinase"/>
    <property type="match status" value="1"/>
</dbReference>
<keyword evidence="14" id="KW-0675">Receptor</keyword>
<dbReference type="Gene3D" id="3.30.70.330">
    <property type="match status" value="1"/>
</dbReference>
<feature type="signal peptide" evidence="20">
    <location>
        <begin position="1"/>
        <end position="23"/>
    </location>
</feature>
<reference evidence="24 25" key="1">
    <citation type="submission" date="2024-01" db="EMBL/GenBank/DDBJ databases">
        <title>The genomes of 5 underutilized Papilionoideae crops provide insights into root nodulation and disease resistanc.</title>
        <authorList>
            <person name="Jiang F."/>
        </authorList>
    </citation>
    <scope>NUCLEOTIDE SEQUENCE [LARGE SCALE GENOMIC DNA]</scope>
    <source>
        <strain evidence="24">JINMINGXINNONG_FW02</strain>
        <tissue evidence="24">Leaves</tissue>
    </source>
</reference>
<dbReference type="Gene3D" id="3.30.200.20">
    <property type="entry name" value="Phosphorylase Kinase, domain 1"/>
    <property type="match status" value="1"/>
</dbReference>
<name>A0AAN9MCR0_PHACN</name>
<keyword evidence="6" id="KW-0812">Transmembrane</keyword>
<dbReference type="Pfam" id="PF00954">
    <property type="entry name" value="S_locus_glycop"/>
    <property type="match status" value="1"/>
</dbReference>
<dbReference type="PROSITE" id="PS50011">
    <property type="entry name" value="PROTEIN_KINASE_DOM"/>
    <property type="match status" value="1"/>
</dbReference>
<dbReference type="Proteomes" id="UP001374584">
    <property type="component" value="Unassembled WGS sequence"/>
</dbReference>
<dbReference type="InterPro" id="IPR011009">
    <property type="entry name" value="Kinase-like_dom_sf"/>
</dbReference>
<dbReference type="AlphaFoldDB" id="A0AAN9MCR0"/>
<dbReference type="GO" id="GO:0048544">
    <property type="term" value="P:recognition of pollen"/>
    <property type="evidence" value="ECO:0007669"/>
    <property type="project" value="InterPro"/>
</dbReference>
<keyword evidence="10 19" id="KW-0067">ATP-binding</keyword>
<keyword evidence="15" id="KW-0325">Glycoprotein</keyword>
<evidence type="ECO:0000256" key="19">
    <source>
        <dbReference type="PROSITE-ProRule" id="PRU10141"/>
    </source>
</evidence>
<dbReference type="InterPro" id="IPR000504">
    <property type="entry name" value="RRM_dom"/>
</dbReference>
<evidence type="ECO:0000256" key="8">
    <source>
        <dbReference type="ARBA" id="ARBA00022741"/>
    </source>
</evidence>
<keyword evidence="8 19" id="KW-0547">Nucleotide-binding</keyword>
<dbReference type="EC" id="2.7.11.1" evidence="2"/>
<evidence type="ECO:0000256" key="4">
    <source>
        <dbReference type="ARBA" id="ARBA00022536"/>
    </source>
</evidence>
<evidence type="ECO:0000259" key="23">
    <source>
        <dbReference type="PROSITE" id="PS50948"/>
    </source>
</evidence>
<dbReference type="SMART" id="SM00360">
    <property type="entry name" value="RRM"/>
    <property type="match status" value="1"/>
</dbReference>
<accession>A0AAN9MCR0</accession>
<proteinExistence type="predicted"/>
<keyword evidence="7 20" id="KW-0732">Signal</keyword>
<dbReference type="Pfam" id="PF00069">
    <property type="entry name" value="Pkinase"/>
    <property type="match status" value="1"/>
</dbReference>
<evidence type="ECO:0000256" key="17">
    <source>
        <dbReference type="ARBA" id="ARBA00048679"/>
    </source>
</evidence>
<keyword evidence="13" id="KW-1015">Disulfide bond</keyword>
<evidence type="ECO:0000313" key="25">
    <source>
        <dbReference type="Proteomes" id="UP001374584"/>
    </source>
</evidence>
<dbReference type="SUPFAM" id="SSF54928">
    <property type="entry name" value="RNA-binding domain, RBD"/>
    <property type="match status" value="1"/>
</dbReference>
<evidence type="ECO:0000259" key="21">
    <source>
        <dbReference type="PROSITE" id="PS50011"/>
    </source>
</evidence>
<evidence type="ECO:0000256" key="11">
    <source>
        <dbReference type="ARBA" id="ARBA00022989"/>
    </source>
</evidence>
<evidence type="ECO:0000256" key="18">
    <source>
        <dbReference type="PROSITE-ProRule" id="PRU00176"/>
    </source>
</evidence>
<dbReference type="InterPro" id="IPR000858">
    <property type="entry name" value="S_locus_glycoprot_dom"/>
</dbReference>
<evidence type="ECO:0000256" key="13">
    <source>
        <dbReference type="ARBA" id="ARBA00023157"/>
    </source>
</evidence>
<dbReference type="SUPFAM" id="SSF56112">
    <property type="entry name" value="Protein kinase-like (PK-like)"/>
    <property type="match status" value="1"/>
</dbReference>
<dbReference type="PROSITE" id="PS50948">
    <property type="entry name" value="PAN"/>
    <property type="match status" value="1"/>
</dbReference>
<dbReference type="SMART" id="SM00220">
    <property type="entry name" value="S_TKc"/>
    <property type="match status" value="1"/>
</dbReference>
<comment type="subcellular location">
    <subcellularLocation>
        <location evidence="1">Membrane</location>
        <topology evidence="1">Single-pass type I membrane protein</topology>
    </subcellularLocation>
</comment>
<evidence type="ECO:0000256" key="6">
    <source>
        <dbReference type="ARBA" id="ARBA00022692"/>
    </source>
</evidence>
<evidence type="ECO:0000256" key="7">
    <source>
        <dbReference type="ARBA" id="ARBA00022729"/>
    </source>
</evidence>
<keyword evidence="25" id="KW-1185">Reference proteome</keyword>
<comment type="catalytic activity">
    <reaction evidence="17">
        <text>L-seryl-[protein] + ATP = O-phospho-L-seryl-[protein] + ADP + H(+)</text>
        <dbReference type="Rhea" id="RHEA:17989"/>
        <dbReference type="Rhea" id="RHEA-COMP:9863"/>
        <dbReference type="Rhea" id="RHEA-COMP:11604"/>
        <dbReference type="ChEBI" id="CHEBI:15378"/>
        <dbReference type="ChEBI" id="CHEBI:29999"/>
        <dbReference type="ChEBI" id="CHEBI:30616"/>
        <dbReference type="ChEBI" id="CHEBI:83421"/>
        <dbReference type="ChEBI" id="CHEBI:456216"/>
        <dbReference type="EC" id="2.7.11.1"/>
    </reaction>
</comment>
<gene>
    <name evidence="24" type="ORF">VNO80_23720</name>
</gene>
<evidence type="ECO:0000256" key="3">
    <source>
        <dbReference type="ARBA" id="ARBA00022527"/>
    </source>
</evidence>
<evidence type="ECO:0000256" key="9">
    <source>
        <dbReference type="ARBA" id="ARBA00022777"/>
    </source>
</evidence>
<dbReference type="PROSITE" id="PS00107">
    <property type="entry name" value="PROTEIN_KINASE_ATP"/>
    <property type="match status" value="1"/>
</dbReference>
<evidence type="ECO:0000256" key="14">
    <source>
        <dbReference type="ARBA" id="ARBA00023170"/>
    </source>
</evidence>
<sequence length="1114" mass="124234">MPLSIPSFFFFLLFLFNLQPSFSQQQFSSFNISHSPWQPSQNRTLLSPNKNFTAGFFPVPNSSLFTFSIWFSQVHNADPIVWSDTTQVNSSGSLLITSKFELLLNGSPFQDTANTNASQLVLENNGNLAFGNWSSFKNPTNTVLPNQNFTGIELLSSNGKFRFIKSQFLVLNSTADQYYSTPNPLVSMDDAGKMSMVGNSFLTSDYGDPRLRKVVLDDDGNLRIYSFYPEQNNKWVEVWKGLWEMCRIKGKCGSNAICVPGEDLNTSTHCVCPSGFNPNQGGPEEGCTRKNSLSQRTQFLRLDYVNYTSDGSLTDIKAGNFTICESGCSTDKTCLGFGFKYDGSGYCVWVTGTALRFGYWSPGTEAAFFLKVDKSESTPSNFIGLTEVMQTTCPVNLSLPLPPKDSNTTARNIAIICTLFAAELIAGVAFFWSFLKRYIKYRDMATTLGLELLPAGGPKRFTYSEIKAATNDFSNLIGKGGFGDVYKGELPDHRVVAVKCLKNVTGGDAEFWAEVTIIARMHHLNLVRLWGFCAEKGQRILVYEHIPCGSMDKYLFRINKSHSNNDSHLKDQSSPNTPQQKPTLDWNMRYRIALGVARAIAYLHEECLEWVLHCDIKPENILLGDDFCPKISDFGLAKLRKKEDMVTMSRRRGTPGYMAPEWITAEPITSKADVYSFGMVLLELVSGIRNFEIQDSVLRSEEWYFPGWAFDKFKEMRVEDILDRQIRNDYDSRAHFDMVNRMVKTAMWCLQERPESRPTMGKVAKMLEGTVEILEPKKPTVFFLGEDELPLSDAASDKNIILPSQMSATLDHAGQRAEAFPQSTAIPNWTIHVSDIRTVKVSNISLVTSKMEIQEFFSFSGDIRYIEMQRESDRTQVAYVTFKDTQGADTAVLLTGSKIGDLYVTITPVEKYHLPPDALPASPTNQSADAVKKAEDVMSTMLAKGFILGKDAINKAKAFDERHQLISNASSTVASIDRRMGFSDKLSIGTAIVNGKVREMDEKYQLSEMTKSAIAAAEQKASSAGSVIMSNSYVLTGASWVSSAFGAIAKAAGDVSTMTKEKVEQAEVERNEMIYSERKGTVDEFAKKHFDDASDMGPAVVPINSYDDHKLEII</sequence>
<dbReference type="Gene3D" id="1.10.510.10">
    <property type="entry name" value="Transferase(Phosphotransferase) domain 1"/>
    <property type="match status" value="1"/>
</dbReference>
<evidence type="ECO:0000256" key="2">
    <source>
        <dbReference type="ARBA" id="ARBA00012513"/>
    </source>
</evidence>
<dbReference type="InterPro" id="IPR035979">
    <property type="entry name" value="RBD_domain_sf"/>
</dbReference>
<evidence type="ECO:0000256" key="20">
    <source>
        <dbReference type="SAM" id="SignalP"/>
    </source>
</evidence>
<feature type="chain" id="PRO_5042904937" description="non-specific serine/threonine protein kinase" evidence="20">
    <location>
        <begin position="24"/>
        <end position="1114"/>
    </location>
</feature>
<dbReference type="Pfam" id="PF00076">
    <property type="entry name" value="RRM_1"/>
    <property type="match status" value="1"/>
</dbReference>
<dbReference type="InterPro" id="IPR003609">
    <property type="entry name" value="Pan_app"/>
</dbReference>